<dbReference type="STRING" id="1073090.A0A1L9S7V6"/>
<dbReference type="Proteomes" id="UP000184188">
    <property type="component" value="Unassembled WGS sequence"/>
</dbReference>
<reference evidence="4" key="1">
    <citation type="journal article" date="2017" name="Genome Biol.">
        <title>Comparative genomics reveals high biological diversity and specific adaptations in the industrially and medically important fungal genus Aspergillus.</title>
        <authorList>
            <person name="de Vries R.P."/>
            <person name="Riley R."/>
            <person name="Wiebenga A."/>
            <person name="Aguilar-Osorio G."/>
            <person name="Amillis S."/>
            <person name="Uchima C.A."/>
            <person name="Anderluh G."/>
            <person name="Asadollahi M."/>
            <person name="Askin M."/>
            <person name="Barry K."/>
            <person name="Battaglia E."/>
            <person name="Bayram O."/>
            <person name="Benocci T."/>
            <person name="Braus-Stromeyer S.A."/>
            <person name="Caldana C."/>
            <person name="Canovas D."/>
            <person name="Cerqueira G.C."/>
            <person name="Chen F."/>
            <person name="Chen W."/>
            <person name="Choi C."/>
            <person name="Clum A."/>
            <person name="Dos Santos R.A."/>
            <person name="Damasio A.R."/>
            <person name="Diallinas G."/>
            <person name="Emri T."/>
            <person name="Fekete E."/>
            <person name="Flipphi M."/>
            <person name="Freyberg S."/>
            <person name="Gallo A."/>
            <person name="Gournas C."/>
            <person name="Habgood R."/>
            <person name="Hainaut M."/>
            <person name="Harispe M.L."/>
            <person name="Henrissat B."/>
            <person name="Hilden K.S."/>
            <person name="Hope R."/>
            <person name="Hossain A."/>
            <person name="Karabika E."/>
            <person name="Karaffa L."/>
            <person name="Karanyi Z."/>
            <person name="Krasevec N."/>
            <person name="Kuo A."/>
            <person name="Kusch H."/>
            <person name="LaButti K."/>
            <person name="Lagendijk E.L."/>
            <person name="Lapidus A."/>
            <person name="Levasseur A."/>
            <person name="Lindquist E."/>
            <person name="Lipzen A."/>
            <person name="Logrieco A.F."/>
            <person name="MacCabe A."/>
            <person name="Maekelae M.R."/>
            <person name="Malavazi I."/>
            <person name="Melin P."/>
            <person name="Meyer V."/>
            <person name="Mielnichuk N."/>
            <person name="Miskei M."/>
            <person name="Molnar A.P."/>
            <person name="Mule G."/>
            <person name="Ngan C.Y."/>
            <person name="Orejas M."/>
            <person name="Orosz E."/>
            <person name="Ouedraogo J.P."/>
            <person name="Overkamp K.M."/>
            <person name="Park H.-S."/>
            <person name="Perrone G."/>
            <person name="Piumi F."/>
            <person name="Punt P.J."/>
            <person name="Ram A.F."/>
            <person name="Ramon A."/>
            <person name="Rauscher S."/>
            <person name="Record E."/>
            <person name="Riano-Pachon D.M."/>
            <person name="Robert V."/>
            <person name="Roehrig J."/>
            <person name="Ruller R."/>
            <person name="Salamov A."/>
            <person name="Salih N.S."/>
            <person name="Samson R.A."/>
            <person name="Sandor E."/>
            <person name="Sanguinetti M."/>
            <person name="Schuetze T."/>
            <person name="Sepcic K."/>
            <person name="Shelest E."/>
            <person name="Sherlock G."/>
            <person name="Sophianopoulou V."/>
            <person name="Squina F.M."/>
            <person name="Sun H."/>
            <person name="Susca A."/>
            <person name="Todd R.B."/>
            <person name="Tsang A."/>
            <person name="Unkles S.E."/>
            <person name="van de Wiele N."/>
            <person name="van Rossen-Uffink D."/>
            <person name="Oliveira J.V."/>
            <person name="Vesth T.C."/>
            <person name="Visser J."/>
            <person name="Yu J.-H."/>
            <person name="Zhou M."/>
            <person name="Andersen M.R."/>
            <person name="Archer D.B."/>
            <person name="Baker S.E."/>
            <person name="Benoit I."/>
            <person name="Brakhage A.A."/>
            <person name="Braus G.H."/>
            <person name="Fischer R."/>
            <person name="Frisvad J.C."/>
            <person name="Goldman G.H."/>
            <person name="Houbraken J."/>
            <person name="Oakley B."/>
            <person name="Pocsi I."/>
            <person name="Scazzocchio C."/>
            <person name="Seiboth B."/>
            <person name="vanKuyk P.A."/>
            <person name="Wortman J."/>
            <person name="Dyer P.S."/>
            <person name="Grigoriev I.V."/>
        </authorList>
    </citation>
    <scope>NUCLEOTIDE SEQUENCE [LARGE SCALE GENOMIC DNA]</scope>
    <source>
        <strain evidence="4">CBS 506.65</strain>
    </source>
</reference>
<feature type="compositionally biased region" description="Polar residues" evidence="1">
    <location>
        <begin position="57"/>
        <end position="69"/>
    </location>
</feature>
<feature type="domain" description="Myb-like DNA-binding" evidence="2">
    <location>
        <begin position="15"/>
        <end position="62"/>
    </location>
</feature>
<evidence type="ECO:0000259" key="2">
    <source>
        <dbReference type="Pfam" id="PF22980"/>
    </source>
</evidence>
<feature type="region of interest" description="Disordered" evidence="1">
    <location>
        <begin position="57"/>
        <end position="98"/>
    </location>
</feature>
<evidence type="ECO:0000313" key="4">
    <source>
        <dbReference type="Proteomes" id="UP000184188"/>
    </source>
</evidence>
<gene>
    <name evidence="3" type="ORF">ASPZODRAFT_146262</name>
</gene>
<evidence type="ECO:0000256" key="1">
    <source>
        <dbReference type="SAM" id="MobiDB-lite"/>
    </source>
</evidence>
<organism evidence="3 4">
    <name type="scientific">Penicilliopsis zonata CBS 506.65</name>
    <dbReference type="NCBI Taxonomy" id="1073090"/>
    <lineage>
        <taxon>Eukaryota</taxon>
        <taxon>Fungi</taxon>
        <taxon>Dikarya</taxon>
        <taxon>Ascomycota</taxon>
        <taxon>Pezizomycotina</taxon>
        <taxon>Eurotiomycetes</taxon>
        <taxon>Eurotiomycetidae</taxon>
        <taxon>Eurotiales</taxon>
        <taxon>Aspergillaceae</taxon>
        <taxon>Penicilliopsis</taxon>
    </lineage>
</organism>
<sequence>MTTPVRRSKAMPTDGPTARFLYTIIKQLDLKSIDWNLVASQLEISNGHAARMRYSRFKQQMEGTTSTPRASRPKKTGSKKGEKRPISPPPPPPARSNPMAALKQEQTLPQATAPFIKTDPSYTVLPDLSSIPAAQAGNGPVVNGLPMQSIENPTSTATATPMLPMGYPGMPVYHPMLEFRPVDMQSGQAAKAAAAAAVAAAQTQTQPWSSLEQEEETPREELLVKREVNDI</sequence>
<dbReference type="OrthoDB" id="3944408at2759"/>
<dbReference type="InterPro" id="IPR054505">
    <property type="entry name" value="Myb_DNA-bind_8"/>
</dbReference>
<feature type="compositionally biased region" description="Pro residues" evidence="1">
    <location>
        <begin position="86"/>
        <end position="95"/>
    </location>
</feature>
<dbReference type="Pfam" id="PF22980">
    <property type="entry name" value="Myb_DNA-bind_8"/>
    <property type="match status" value="1"/>
</dbReference>
<dbReference type="EMBL" id="KV878353">
    <property type="protein sequence ID" value="OJJ43239.1"/>
    <property type="molecule type" value="Genomic_DNA"/>
</dbReference>
<keyword evidence="4" id="KW-1185">Reference proteome</keyword>
<dbReference type="AlphaFoldDB" id="A0A1L9S7V6"/>
<dbReference type="GeneID" id="34611627"/>
<protein>
    <recommendedName>
        <fullName evidence="2">Myb-like DNA-binding domain-containing protein</fullName>
    </recommendedName>
</protein>
<dbReference type="VEuPathDB" id="FungiDB:ASPZODRAFT_146262"/>
<proteinExistence type="predicted"/>
<accession>A0A1L9S7V6</accession>
<name>A0A1L9S7V6_9EURO</name>
<dbReference type="RefSeq" id="XP_022577749.1">
    <property type="nucleotide sequence ID" value="XM_022725162.1"/>
</dbReference>
<evidence type="ECO:0000313" key="3">
    <source>
        <dbReference type="EMBL" id="OJJ43239.1"/>
    </source>
</evidence>
<feature type="region of interest" description="Disordered" evidence="1">
    <location>
        <begin position="201"/>
        <end position="221"/>
    </location>
</feature>